<protein>
    <recommendedName>
        <fullName evidence="1">DNA (cytosine-5-)-methyltransferase</fullName>
        <ecNumber evidence="1">2.1.1.37</ecNumber>
    </recommendedName>
</protein>
<keyword evidence="4" id="KW-0949">S-adenosyl-L-methionine</keyword>
<evidence type="ECO:0000313" key="6">
    <source>
        <dbReference type="EMBL" id="MCY9763527.1"/>
    </source>
</evidence>
<keyword evidence="5" id="KW-0680">Restriction system</keyword>
<dbReference type="EMBL" id="JAMDNP010000057">
    <property type="protein sequence ID" value="MCY9763527.1"/>
    <property type="molecule type" value="Genomic_DNA"/>
</dbReference>
<sequence>MSEIKMIRNLMSGYHRKCTRIWIEPTALEAAGFSVGDYITQTVTGDAIILRLSNTKTKHSVSKRKKPSWEYERPLYETCNQEITLVIKPRERIDILVSQGMLVIKKERSFDLFVINTPHLQGSDLKKLRLYSAPSGCGLATAAAVSTGLYEAVGGIDIWNDAIDAYRCNFNKGSVFLGDLVRLHNDYIPNADVCWLSPSCVEYSSLGTLIKGIAEGHSPHYARIVYATGAKAVMVEQVPSYFKSNSYAQLLKLLKPYFPYVYEKIIDAYDIGSVANRKRGYTVLFRDLTEFQWPELPSLPEHRRKTVKQVIGREWETGEWRTIKDSVMYGLLHKEGDHNFKSSKNHTLVGLESKRISAIVSNYRKYQVTSSYLKHPEREEWRPFNSCELARFLNVPNDYVFPDWMNEGLKTKLLGQGVDCNVAKMIQVEVAVALMGFRYQEMQRRMTTLYDKIV</sequence>
<proteinExistence type="predicted"/>
<dbReference type="GO" id="GO:0032259">
    <property type="term" value="P:methylation"/>
    <property type="evidence" value="ECO:0007669"/>
    <property type="project" value="UniProtKB-KW"/>
</dbReference>
<dbReference type="SUPFAM" id="SSF53335">
    <property type="entry name" value="S-adenosyl-L-methionine-dependent methyltransferases"/>
    <property type="match status" value="1"/>
</dbReference>
<evidence type="ECO:0000256" key="5">
    <source>
        <dbReference type="ARBA" id="ARBA00022747"/>
    </source>
</evidence>
<dbReference type="InterPro" id="IPR029063">
    <property type="entry name" value="SAM-dependent_MTases_sf"/>
</dbReference>
<evidence type="ECO:0000256" key="3">
    <source>
        <dbReference type="ARBA" id="ARBA00022679"/>
    </source>
</evidence>
<evidence type="ECO:0000256" key="2">
    <source>
        <dbReference type="ARBA" id="ARBA00022603"/>
    </source>
</evidence>
<accession>A0ABT4H4G0</accession>
<dbReference type="Gene3D" id="3.90.120.10">
    <property type="entry name" value="DNA Methylase, subunit A, domain 2"/>
    <property type="match status" value="1"/>
</dbReference>
<name>A0ABT4H4G0_PAEAL</name>
<dbReference type="PANTHER" id="PTHR46098:SF1">
    <property type="entry name" value="TRNA (CYTOSINE(38)-C(5))-METHYLTRANSFERASE"/>
    <property type="match status" value="1"/>
</dbReference>
<dbReference type="EC" id="2.1.1.37" evidence="1"/>
<dbReference type="InterPro" id="IPR001525">
    <property type="entry name" value="C5_MeTfrase"/>
</dbReference>
<gene>
    <name evidence="6" type="ORF">M5X12_23745</name>
</gene>
<dbReference type="PANTHER" id="PTHR46098">
    <property type="entry name" value="TRNA (CYTOSINE(38)-C(5))-METHYLTRANSFERASE"/>
    <property type="match status" value="1"/>
</dbReference>
<keyword evidence="2 6" id="KW-0489">Methyltransferase</keyword>
<reference evidence="6 7" key="1">
    <citation type="submission" date="2022-05" db="EMBL/GenBank/DDBJ databases">
        <title>Genome Sequencing of Bee-Associated Microbes.</title>
        <authorList>
            <person name="Dunlap C."/>
        </authorList>
    </citation>
    <scope>NUCLEOTIDE SEQUENCE [LARGE SCALE GENOMIC DNA]</scope>
    <source>
        <strain evidence="6 7">NRRL B-04010</strain>
    </source>
</reference>
<dbReference type="Pfam" id="PF00145">
    <property type="entry name" value="DNA_methylase"/>
    <property type="match status" value="1"/>
</dbReference>
<evidence type="ECO:0000313" key="7">
    <source>
        <dbReference type="Proteomes" id="UP001527181"/>
    </source>
</evidence>
<organism evidence="6 7">
    <name type="scientific">Paenibacillus alvei</name>
    <name type="common">Bacillus alvei</name>
    <dbReference type="NCBI Taxonomy" id="44250"/>
    <lineage>
        <taxon>Bacteria</taxon>
        <taxon>Bacillati</taxon>
        <taxon>Bacillota</taxon>
        <taxon>Bacilli</taxon>
        <taxon>Bacillales</taxon>
        <taxon>Paenibacillaceae</taxon>
        <taxon>Paenibacillus</taxon>
    </lineage>
</organism>
<evidence type="ECO:0000256" key="1">
    <source>
        <dbReference type="ARBA" id="ARBA00011975"/>
    </source>
</evidence>
<evidence type="ECO:0000256" key="4">
    <source>
        <dbReference type="ARBA" id="ARBA00022691"/>
    </source>
</evidence>
<comment type="caution">
    <text evidence="6">The sequence shown here is derived from an EMBL/GenBank/DDBJ whole genome shotgun (WGS) entry which is preliminary data.</text>
</comment>
<dbReference type="InterPro" id="IPR050750">
    <property type="entry name" value="C5-MTase"/>
</dbReference>
<keyword evidence="7" id="KW-1185">Reference proteome</keyword>
<dbReference type="Gene3D" id="3.40.50.150">
    <property type="entry name" value="Vaccinia Virus protein VP39"/>
    <property type="match status" value="1"/>
</dbReference>
<dbReference type="GO" id="GO:0008168">
    <property type="term" value="F:methyltransferase activity"/>
    <property type="evidence" value="ECO:0007669"/>
    <property type="project" value="UniProtKB-KW"/>
</dbReference>
<dbReference type="RefSeq" id="WP_268598747.1">
    <property type="nucleotide sequence ID" value="NZ_JAMDNP010000057.1"/>
</dbReference>
<keyword evidence="3" id="KW-0808">Transferase</keyword>
<dbReference type="Proteomes" id="UP001527181">
    <property type="component" value="Unassembled WGS sequence"/>
</dbReference>